<dbReference type="PANTHER" id="PTHR13011">
    <property type="entry name" value="TFIIF-ALPHA"/>
    <property type="match status" value="1"/>
</dbReference>
<dbReference type="GO" id="GO:0006367">
    <property type="term" value="P:transcription initiation at RNA polymerase II promoter"/>
    <property type="evidence" value="ECO:0007669"/>
    <property type="project" value="InterPro"/>
</dbReference>
<proteinExistence type="inferred from homology"/>
<evidence type="ECO:0000256" key="1">
    <source>
        <dbReference type="ARBA" id="ARBA00004123"/>
    </source>
</evidence>
<dbReference type="GO" id="GO:0005674">
    <property type="term" value="C:transcription factor TFIIF complex"/>
    <property type="evidence" value="ECO:0007669"/>
    <property type="project" value="TreeGrafter"/>
</dbReference>
<dbReference type="GO" id="GO:0001096">
    <property type="term" value="F:TFIIF-class transcription factor complex binding"/>
    <property type="evidence" value="ECO:0007669"/>
    <property type="project" value="TreeGrafter"/>
</dbReference>
<feature type="compositionally biased region" description="Acidic residues" evidence="9">
    <location>
        <begin position="448"/>
        <end position="463"/>
    </location>
</feature>
<comment type="function">
    <text evidence="7 8">TFIIF is a general transcription initiation factor that binds to RNA polymerase II and helps to recruit it to the initiation complex in collaboration with TFIIB. It promotes transcription elongation.</text>
</comment>
<evidence type="ECO:0000256" key="7">
    <source>
        <dbReference type="ARBA" id="ARBA00025232"/>
    </source>
</evidence>
<feature type="compositionally biased region" description="Acidic residues" evidence="9">
    <location>
        <begin position="512"/>
        <end position="527"/>
    </location>
</feature>
<dbReference type="GO" id="GO:0032968">
    <property type="term" value="P:positive regulation of transcription elongation by RNA polymerase II"/>
    <property type="evidence" value="ECO:0007669"/>
    <property type="project" value="InterPro"/>
</dbReference>
<feature type="region of interest" description="Disordered" evidence="9">
    <location>
        <begin position="214"/>
        <end position="279"/>
    </location>
</feature>
<evidence type="ECO:0000313" key="10">
    <source>
        <dbReference type="EMBL" id="SPD28431.1"/>
    </source>
</evidence>
<dbReference type="SUPFAM" id="SSF50916">
    <property type="entry name" value="Rap30/74 interaction domains"/>
    <property type="match status" value="1"/>
</dbReference>
<evidence type="ECO:0000256" key="6">
    <source>
        <dbReference type="ARBA" id="ARBA00023242"/>
    </source>
</evidence>
<comment type="similarity">
    <text evidence="2 8">Belongs to the TFIIF alpha subunit family.</text>
</comment>
<accession>A0A2N9IWK9</accession>
<evidence type="ECO:0000256" key="8">
    <source>
        <dbReference type="RuleBase" id="RU366044"/>
    </source>
</evidence>
<dbReference type="GO" id="GO:0003677">
    <property type="term" value="F:DNA binding"/>
    <property type="evidence" value="ECO:0007669"/>
    <property type="project" value="UniProtKB-KW"/>
</dbReference>
<dbReference type="AlphaFoldDB" id="A0A2N9IWK9"/>
<feature type="compositionally biased region" description="Acidic residues" evidence="9">
    <location>
        <begin position="477"/>
        <end position="490"/>
    </location>
</feature>
<name>A0A2N9IWK9_FAGSY</name>
<feature type="compositionally biased region" description="Acidic residues" evidence="9">
    <location>
        <begin position="231"/>
        <end position="248"/>
    </location>
</feature>
<protein>
    <recommendedName>
        <fullName evidence="8">Transcription initiation factor IIF subunit alpha</fullName>
    </recommendedName>
</protein>
<dbReference type="InterPro" id="IPR008851">
    <property type="entry name" value="TFIIF-alpha"/>
</dbReference>
<dbReference type="Pfam" id="PF05793">
    <property type="entry name" value="TFIIF_alpha"/>
    <property type="match status" value="2"/>
</dbReference>
<reference evidence="10" key="1">
    <citation type="submission" date="2018-02" db="EMBL/GenBank/DDBJ databases">
        <authorList>
            <person name="Cohen D.B."/>
            <person name="Kent A.D."/>
        </authorList>
    </citation>
    <scope>NUCLEOTIDE SEQUENCE</scope>
</reference>
<sequence>MSFDLLLKPSCSGCGSTTDLYGSNCKHMTLCLTCGKTMAENRGKCFDCGATVTRLIREYNVRASSSSDKNFFIGRFVTGLPNFSKKKNAENKWALQKEGLQGRQVSDALREKYKNKPWLLEDETGQFQFQGHLEGAQSATYYLLMMQGKEFVAIPAGSWYNFNKVAQYKQLTLEEAEEKMKNRKKTADGYERWMMKAANNGAAAFGEVERFDDKESGVAGGKGGRKKTTGDEDEGNVSDKGDEDEEEEAARKSRLGLNKRDGDDDDEGPRGGDLDLDDDDIEKANLPAMAKPTHGWQTQGTHALSYPQQIEQSNRTQNNPKLTQTIQAMNQPTPWLLNLFSKHCSAQSIQPSIPELPSHIQSIIIQELLHTTLNPNTHEGGTLVAEEVEKRIRNVLEVAVEAWAPLDVQADDEVEVVSVDVVHVGEPGVDHVRGVSHRGDDWEHEEIFTDDDEAVGNDPEEREELAPEVPAPPEIKQDEDEEDEDNEEEGGLSKSGKELKKLLGRTGGLNDSDAEDDDDDEDMDDEIGFSPVLAPKKDAPKEEPADNSPLKTVPSGPAKGTPSNSKSAKAKRKLNGDDAKASNGAPPKKELKPSVKEENVPTSKSTVPSKGTPSSSSKPASTSSAGPVTEEEIRAVLMQRTPVTTQDLVANFKARLRSPEDKKAFADILRKISKIQRTNGSNYVVLREK</sequence>
<dbReference type="InterPro" id="IPR036388">
    <property type="entry name" value="WH-like_DNA-bd_sf"/>
</dbReference>
<feature type="region of interest" description="Disordered" evidence="9">
    <location>
        <begin position="430"/>
        <end position="632"/>
    </location>
</feature>
<evidence type="ECO:0000256" key="5">
    <source>
        <dbReference type="ARBA" id="ARBA00023163"/>
    </source>
</evidence>
<evidence type="ECO:0000256" key="4">
    <source>
        <dbReference type="ARBA" id="ARBA00023125"/>
    </source>
</evidence>
<dbReference type="InterPro" id="IPR036390">
    <property type="entry name" value="WH_DNA-bd_sf"/>
</dbReference>
<evidence type="ECO:0000256" key="2">
    <source>
        <dbReference type="ARBA" id="ARBA00005249"/>
    </source>
</evidence>
<feature type="compositionally biased region" description="Basic and acidic residues" evidence="9">
    <location>
        <begin position="587"/>
        <end position="599"/>
    </location>
</feature>
<evidence type="ECO:0000256" key="9">
    <source>
        <dbReference type="SAM" id="MobiDB-lite"/>
    </source>
</evidence>
<organism evidence="10">
    <name type="scientific">Fagus sylvatica</name>
    <name type="common">Beechnut</name>
    <dbReference type="NCBI Taxonomy" id="28930"/>
    <lineage>
        <taxon>Eukaryota</taxon>
        <taxon>Viridiplantae</taxon>
        <taxon>Streptophyta</taxon>
        <taxon>Embryophyta</taxon>
        <taxon>Tracheophyta</taxon>
        <taxon>Spermatophyta</taxon>
        <taxon>Magnoliopsida</taxon>
        <taxon>eudicotyledons</taxon>
        <taxon>Gunneridae</taxon>
        <taxon>Pentapetalae</taxon>
        <taxon>rosids</taxon>
        <taxon>fabids</taxon>
        <taxon>Fagales</taxon>
        <taxon>Fagaceae</taxon>
        <taxon>Fagus</taxon>
    </lineage>
</organism>
<feature type="compositionally biased region" description="Basic and acidic residues" evidence="9">
    <location>
        <begin position="258"/>
        <end position="273"/>
    </location>
</feature>
<gene>
    <name evidence="10" type="ORF">FSB_LOCUS56313</name>
</gene>
<keyword evidence="5 8" id="KW-0804">Transcription</keyword>
<dbReference type="InterPro" id="IPR011039">
    <property type="entry name" value="TFIIF_interaction"/>
</dbReference>
<dbReference type="EMBL" id="OIVN01006231">
    <property type="protein sequence ID" value="SPD28431.1"/>
    <property type="molecule type" value="Genomic_DNA"/>
</dbReference>
<keyword evidence="6 8" id="KW-0539">Nucleus</keyword>
<dbReference type="Gene3D" id="1.10.10.10">
    <property type="entry name" value="Winged helix-like DNA-binding domain superfamily/Winged helix DNA-binding domain"/>
    <property type="match status" value="1"/>
</dbReference>
<feature type="compositionally biased region" description="Low complexity" evidence="9">
    <location>
        <begin position="601"/>
        <end position="627"/>
    </location>
</feature>
<dbReference type="PANTHER" id="PTHR13011:SF0">
    <property type="entry name" value="GENERAL TRANSCRIPTION FACTOR IIF SUBUNIT 1"/>
    <property type="match status" value="1"/>
</dbReference>
<comment type="subcellular location">
    <subcellularLocation>
        <location evidence="1 8">Nucleus</location>
    </subcellularLocation>
</comment>
<feature type="compositionally biased region" description="Basic and acidic residues" evidence="9">
    <location>
        <begin position="430"/>
        <end position="447"/>
    </location>
</feature>
<dbReference type="SUPFAM" id="SSF46785">
    <property type="entry name" value="Winged helix' DNA-binding domain"/>
    <property type="match status" value="1"/>
</dbReference>
<keyword evidence="4 8" id="KW-0238">DNA-binding</keyword>
<feature type="compositionally biased region" description="Basic and acidic residues" evidence="9">
    <location>
        <begin position="535"/>
        <end position="544"/>
    </location>
</feature>
<keyword evidence="3 8" id="KW-0805">Transcription regulation</keyword>
<dbReference type="GO" id="GO:0016251">
    <property type="term" value="F:RNA polymerase II general transcription initiation factor activity"/>
    <property type="evidence" value="ECO:0007669"/>
    <property type="project" value="TreeGrafter"/>
</dbReference>
<evidence type="ECO:0000256" key="3">
    <source>
        <dbReference type="ARBA" id="ARBA00023015"/>
    </source>
</evidence>